<organism evidence="10 11">
    <name type="scientific">Scopulibacillus cellulosilyticus</name>
    <dbReference type="NCBI Taxonomy" id="2665665"/>
    <lineage>
        <taxon>Bacteria</taxon>
        <taxon>Bacillati</taxon>
        <taxon>Bacillota</taxon>
        <taxon>Bacilli</taxon>
        <taxon>Bacillales</taxon>
        <taxon>Sporolactobacillaceae</taxon>
        <taxon>Scopulibacillus</taxon>
    </lineage>
</organism>
<dbReference type="Proteomes" id="UP001596505">
    <property type="component" value="Unassembled WGS sequence"/>
</dbReference>
<comment type="caution">
    <text evidence="10">The sequence shown here is derived from an EMBL/GenBank/DDBJ whole genome shotgun (WGS) entry which is preliminary data.</text>
</comment>
<evidence type="ECO:0000259" key="9">
    <source>
        <dbReference type="PROSITE" id="PS50928"/>
    </source>
</evidence>
<feature type="transmembrane region" description="Helical" evidence="8">
    <location>
        <begin position="187"/>
        <end position="209"/>
    </location>
</feature>
<dbReference type="InterPro" id="IPR035906">
    <property type="entry name" value="MetI-like_sf"/>
</dbReference>
<feature type="transmembrane region" description="Helical" evidence="8">
    <location>
        <begin position="101"/>
        <end position="122"/>
    </location>
</feature>
<protein>
    <submittedName>
        <fullName evidence="10">ABC transporter permease</fullName>
    </submittedName>
</protein>
<evidence type="ECO:0000313" key="11">
    <source>
        <dbReference type="Proteomes" id="UP001596505"/>
    </source>
</evidence>
<feature type="transmembrane region" description="Helical" evidence="8">
    <location>
        <begin position="21"/>
        <end position="45"/>
    </location>
</feature>
<feature type="transmembrane region" description="Helical" evidence="8">
    <location>
        <begin position="391"/>
        <end position="414"/>
    </location>
</feature>
<dbReference type="Pfam" id="PF00528">
    <property type="entry name" value="BPD_transp_1"/>
    <property type="match status" value="2"/>
</dbReference>
<feature type="transmembrane region" description="Helical" evidence="8">
    <location>
        <begin position="128"/>
        <end position="146"/>
    </location>
</feature>
<dbReference type="PROSITE" id="PS50928">
    <property type="entry name" value="ABC_TM1"/>
    <property type="match status" value="2"/>
</dbReference>
<evidence type="ECO:0000313" key="10">
    <source>
        <dbReference type="EMBL" id="MFC7394126.1"/>
    </source>
</evidence>
<comment type="subcellular location">
    <subcellularLocation>
        <location evidence="1">Cell inner membrane</location>
        <topology evidence="1">Multi-pass membrane protein</topology>
    </subcellularLocation>
    <subcellularLocation>
        <location evidence="8">Cell membrane</location>
        <topology evidence="8">Multi-pass membrane protein</topology>
    </subcellularLocation>
</comment>
<evidence type="ECO:0000256" key="3">
    <source>
        <dbReference type="ARBA" id="ARBA00022475"/>
    </source>
</evidence>
<evidence type="ECO:0000256" key="5">
    <source>
        <dbReference type="ARBA" id="ARBA00022692"/>
    </source>
</evidence>
<reference evidence="11" key="1">
    <citation type="journal article" date="2019" name="Int. J. Syst. Evol. Microbiol.">
        <title>The Global Catalogue of Microorganisms (GCM) 10K type strain sequencing project: providing services to taxonomists for standard genome sequencing and annotation.</title>
        <authorList>
            <consortium name="The Broad Institute Genomics Platform"/>
            <consortium name="The Broad Institute Genome Sequencing Center for Infectious Disease"/>
            <person name="Wu L."/>
            <person name="Ma J."/>
        </authorList>
    </citation>
    <scope>NUCLEOTIDE SEQUENCE [LARGE SCALE GENOMIC DNA]</scope>
    <source>
        <strain evidence="11">CGMCC 1.16305</strain>
    </source>
</reference>
<gene>
    <name evidence="10" type="ORF">ACFQRG_14310</name>
</gene>
<proteinExistence type="inferred from homology"/>
<keyword evidence="3" id="KW-1003">Cell membrane</keyword>
<evidence type="ECO:0000256" key="4">
    <source>
        <dbReference type="ARBA" id="ARBA00022519"/>
    </source>
</evidence>
<evidence type="ECO:0000256" key="7">
    <source>
        <dbReference type="ARBA" id="ARBA00023136"/>
    </source>
</evidence>
<feature type="transmembrane region" description="Helical" evidence="8">
    <location>
        <begin position="490"/>
        <end position="511"/>
    </location>
</feature>
<dbReference type="SUPFAM" id="SSF161098">
    <property type="entry name" value="MetI-like"/>
    <property type="match status" value="2"/>
</dbReference>
<name>A0ABW2Q3W5_9BACL</name>
<keyword evidence="7 8" id="KW-0472">Membrane</keyword>
<feature type="transmembrane region" description="Helical" evidence="8">
    <location>
        <begin position="65"/>
        <end position="89"/>
    </location>
</feature>
<dbReference type="Gene3D" id="1.10.3720.10">
    <property type="entry name" value="MetI-like"/>
    <property type="match status" value="2"/>
</dbReference>
<feature type="domain" description="ABC transmembrane type-1" evidence="9">
    <location>
        <begin position="321"/>
        <end position="511"/>
    </location>
</feature>
<accession>A0ABW2Q3W5</accession>
<evidence type="ECO:0000256" key="8">
    <source>
        <dbReference type="RuleBase" id="RU363032"/>
    </source>
</evidence>
<dbReference type="InterPro" id="IPR000515">
    <property type="entry name" value="MetI-like"/>
</dbReference>
<feature type="domain" description="ABC transmembrane type-1" evidence="9">
    <location>
        <begin position="66"/>
        <end position="252"/>
    </location>
</feature>
<feature type="transmembrane region" description="Helical" evidence="8">
    <location>
        <begin position="367"/>
        <end position="385"/>
    </location>
</feature>
<feature type="transmembrane region" description="Helical" evidence="8">
    <location>
        <begin position="280"/>
        <end position="305"/>
    </location>
</feature>
<sequence>MSGAVSSGKRHQRRKFHFPPLWMFVPTIIVILLVLMPLAYIVLRAKQAGWHTAVELIFRPRVYELLGNTVLLTVTVTAASIIIGLVTAWCVERSNLPGRRIWNVILTLPFAVPAFVSSYSWVSLSPKLQGFGGAALILTLSSYPLVHLPVAASLRGMDPALEETARSLGYGQWRTFWRVTLPQTRPALFGGALLIALHMLAEFGALSLLRFETFTTAIYDEYQLAFSNASAAMLAAVLLVLCLILLFFEVIIRGRARYARIGKGAARIQKHVPLGKSMPLVIAIFFILSFLAIGVPMIMLVYWLIVGSSRAFPIHEFLTTIFSSLGLAFGGALLTTIFAIPVAVLAVRYRGSLATLADRLPYMLRAVPGLVIALALVFFSVNYAYSLYQTTFLLLIGYALLFLPLALTSIKAAVEQAPPRLEETARSLGKRPLRVFFSVTLPLILPGIGSGATLVFLEGMKELTATLLLRPTGVDTLATEIWTHTSNTEYAAAAPFAALLVLVSGIPAYLLTRHKNK</sequence>
<feature type="transmembrane region" description="Helical" evidence="8">
    <location>
        <begin position="229"/>
        <end position="252"/>
    </location>
</feature>
<feature type="transmembrane region" description="Helical" evidence="8">
    <location>
        <begin position="435"/>
        <end position="457"/>
    </location>
</feature>
<dbReference type="EMBL" id="JBHTCO010000019">
    <property type="protein sequence ID" value="MFC7394126.1"/>
    <property type="molecule type" value="Genomic_DNA"/>
</dbReference>
<keyword evidence="6 8" id="KW-1133">Transmembrane helix</keyword>
<dbReference type="PANTHER" id="PTHR43357:SF3">
    <property type="entry name" value="FE(3+)-TRANSPORT SYSTEM PERMEASE PROTEIN FBPB 2"/>
    <property type="match status" value="1"/>
</dbReference>
<dbReference type="RefSeq" id="WP_380967180.1">
    <property type="nucleotide sequence ID" value="NZ_JBHTCO010000019.1"/>
</dbReference>
<evidence type="ECO:0000256" key="6">
    <source>
        <dbReference type="ARBA" id="ARBA00022989"/>
    </source>
</evidence>
<keyword evidence="2 8" id="KW-0813">Transport</keyword>
<evidence type="ECO:0000256" key="1">
    <source>
        <dbReference type="ARBA" id="ARBA00004429"/>
    </source>
</evidence>
<evidence type="ECO:0000256" key="2">
    <source>
        <dbReference type="ARBA" id="ARBA00022448"/>
    </source>
</evidence>
<comment type="similarity">
    <text evidence="8">Belongs to the binding-protein-dependent transport system permease family.</text>
</comment>
<feature type="transmembrane region" description="Helical" evidence="8">
    <location>
        <begin position="325"/>
        <end position="347"/>
    </location>
</feature>
<dbReference type="CDD" id="cd06261">
    <property type="entry name" value="TM_PBP2"/>
    <property type="match status" value="2"/>
</dbReference>
<dbReference type="PANTHER" id="PTHR43357">
    <property type="entry name" value="INNER MEMBRANE ABC TRANSPORTER PERMEASE PROTEIN YDCV"/>
    <property type="match status" value="1"/>
</dbReference>
<keyword evidence="4" id="KW-0997">Cell inner membrane</keyword>
<keyword evidence="11" id="KW-1185">Reference proteome</keyword>
<keyword evidence="5 8" id="KW-0812">Transmembrane</keyword>